<keyword evidence="1" id="KW-0812">Transmembrane</keyword>
<feature type="transmembrane region" description="Helical" evidence="1">
    <location>
        <begin position="36"/>
        <end position="56"/>
    </location>
</feature>
<evidence type="ECO:0000256" key="1">
    <source>
        <dbReference type="SAM" id="Phobius"/>
    </source>
</evidence>
<reference evidence="2 3" key="1">
    <citation type="submission" date="2020-05" db="EMBL/GenBank/DDBJ databases">
        <title>Actinomadura verrucosospora NRRL-B18236 (PFL_A860) Genome sequencing and assembly.</title>
        <authorList>
            <person name="Samborskyy M."/>
        </authorList>
    </citation>
    <scope>NUCLEOTIDE SEQUENCE [LARGE SCALE GENOMIC DNA]</scope>
    <source>
        <strain evidence="2 3">NRRL:B18236</strain>
    </source>
</reference>
<keyword evidence="3" id="KW-1185">Reference proteome</keyword>
<dbReference type="EMBL" id="CP053892">
    <property type="protein sequence ID" value="QKG27303.1"/>
    <property type="molecule type" value="Genomic_DNA"/>
</dbReference>
<keyword evidence="1" id="KW-0472">Membrane</keyword>
<dbReference type="RefSeq" id="WP_173100602.1">
    <property type="nucleotide sequence ID" value="NZ_CP053892.1"/>
</dbReference>
<keyword evidence="1" id="KW-1133">Transmembrane helix</keyword>
<dbReference type="AlphaFoldDB" id="A0A7D3ZTB9"/>
<gene>
    <name evidence="2" type="ORF">ACTIVE_8958</name>
</gene>
<protein>
    <submittedName>
        <fullName evidence="2">Uncharacterized protein</fullName>
    </submittedName>
</protein>
<dbReference type="Proteomes" id="UP000501240">
    <property type="component" value="Chromosome"/>
</dbReference>
<feature type="transmembrane region" description="Helical" evidence="1">
    <location>
        <begin position="12"/>
        <end position="30"/>
    </location>
</feature>
<evidence type="ECO:0000313" key="3">
    <source>
        <dbReference type="Proteomes" id="UP000501240"/>
    </source>
</evidence>
<name>A0A7D3ZTB9_ACTVE</name>
<proteinExistence type="predicted"/>
<evidence type="ECO:0000313" key="2">
    <source>
        <dbReference type="EMBL" id="QKG27303.1"/>
    </source>
</evidence>
<sequence length="80" mass="8456">MSARPIWERLGLADVVMLAGSTAGAVWLVLTTFTPIEHAATLMLAGLAAVAAFRALHKRIRHAPAPAEDGTPPGERTARE</sequence>
<organism evidence="2 3">
    <name type="scientific">Actinomadura verrucosospora</name>
    <dbReference type="NCBI Taxonomy" id="46165"/>
    <lineage>
        <taxon>Bacteria</taxon>
        <taxon>Bacillati</taxon>
        <taxon>Actinomycetota</taxon>
        <taxon>Actinomycetes</taxon>
        <taxon>Streptosporangiales</taxon>
        <taxon>Thermomonosporaceae</taxon>
        <taxon>Actinomadura</taxon>
    </lineage>
</organism>
<accession>A0A7D3ZTB9</accession>